<reference evidence="3 4" key="1">
    <citation type="journal article" date="2010" name="Nat. Biotechnol.">
        <title>Genome sequence of the model mushroom Schizophyllum commune.</title>
        <authorList>
            <person name="Ohm R.A."/>
            <person name="de Jong J.F."/>
            <person name="Lugones L.G."/>
            <person name="Aerts A."/>
            <person name="Kothe E."/>
            <person name="Stajich J.E."/>
            <person name="de Vries R.P."/>
            <person name="Record E."/>
            <person name="Levasseur A."/>
            <person name="Baker S.E."/>
            <person name="Bartholomew K.A."/>
            <person name="Coutinho P.M."/>
            <person name="Erdmann S."/>
            <person name="Fowler T.J."/>
            <person name="Gathman A.C."/>
            <person name="Lombard V."/>
            <person name="Henrissat B."/>
            <person name="Knabe N."/>
            <person name="Kuees U."/>
            <person name="Lilly W.W."/>
            <person name="Lindquist E."/>
            <person name="Lucas S."/>
            <person name="Magnuson J.K."/>
            <person name="Piumi F."/>
            <person name="Raudaskoski M."/>
            <person name="Salamov A."/>
            <person name="Schmutz J."/>
            <person name="Schwarze F.W.M.R."/>
            <person name="vanKuyk P.A."/>
            <person name="Horton J.S."/>
            <person name="Grigoriev I.V."/>
            <person name="Woesten H.A.B."/>
        </authorList>
    </citation>
    <scope>NUCLEOTIDE SEQUENCE [LARGE SCALE GENOMIC DNA]</scope>
    <source>
        <strain evidence="4">H4-8 / FGSC 9210</strain>
    </source>
</reference>
<feature type="non-terminal residue" evidence="3">
    <location>
        <position position="595"/>
    </location>
</feature>
<dbReference type="EMBL" id="GL377313">
    <property type="protein sequence ID" value="EFI92144.1"/>
    <property type="molecule type" value="Genomic_DNA"/>
</dbReference>
<feature type="region of interest" description="Disordered" evidence="1">
    <location>
        <begin position="30"/>
        <end position="67"/>
    </location>
</feature>
<dbReference type="GeneID" id="9593794"/>
<evidence type="ECO:0000313" key="3">
    <source>
        <dbReference type="EMBL" id="EFI92144.1"/>
    </source>
</evidence>
<dbReference type="OrthoDB" id="7464126at2759"/>
<dbReference type="RefSeq" id="XP_003027047.1">
    <property type="nucleotide sequence ID" value="XM_003027001.1"/>
</dbReference>
<dbReference type="InParanoid" id="D8QJ22"/>
<proteinExistence type="predicted"/>
<evidence type="ECO:0000313" key="4">
    <source>
        <dbReference type="Proteomes" id="UP000007431"/>
    </source>
</evidence>
<accession>D8QJ22</accession>
<sequence>MDGVAPSPREGLRRFFRRIARIPMPRLIRSGRNQQILENTSPSTPITHADARPDCRPASSQARPSSLQSIGRVQVATLTGGIESLWAEALEKYHRDTGIDLLAQDSAPFTSAEALSAFIESNRHDFERLGTWGPRWLQFRIAPLATILQGLCTVAGDSVSVVFPPGKIIFTALGLLMKAAVAAREDLDAAGRAIDIIYYHLRAIAHVSSASMPSILTEVCVEILCQVLVVLGIIHKLQEDGVLRSWFSSIGHSGEVKNELDILDNRAQSLRQAMLAVTVDKVQKMEVILHHLSEQNQAPPIVCEAVVGDSTVTSLEDHKRLVAMREARALADRRSFEESILRGSPAAEVYARTIIGYFRMTDIDLATSDAQFLDSQPALFRLCGWIGDSDELGRSLSKSVFSALDVVVKTFARQELEPLFHALKAIGRSLGVIYSVARNHSRLREASIKLLCEVILVLGNIVRVQAQGKMQPWLNSVGSTDGLTSALEDFSQLVAKTPGLITIIACDAVERMLALLAQEVVSEDETHDLFDLCFKRVGKIWWEVETDGTEDDYFFGPSEIGANRCILHRIQEAFSLSLKSRQERIDKREVTRWHE</sequence>
<dbReference type="VEuPathDB" id="FungiDB:SCHCODRAFT_02556014"/>
<feature type="compositionally biased region" description="Polar residues" evidence="1">
    <location>
        <begin position="58"/>
        <end position="67"/>
    </location>
</feature>
<dbReference type="InterPro" id="IPR031350">
    <property type="entry name" value="Goodbye_dom"/>
</dbReference>
<keyword evidence="4" id="KW-1185">Reference proteome</keyword>
<organism evidence="4">
    <name type="scientific">Schizophyllum commune (strain H4-8 / FGSC 9210)</name>
    <name type="common">Split gill fungus</name>
    <dbReference type="NCBI Taxonomy" id="578458"/>
    <lineage>
        <taxon>Eukaryota</taxon>
        <taxon>Fungi</taxon>
        <taxon>Dikarya</taxon>
        <taxon>Basidiomycota</taxon>
        <taxon>Agaricomycotina</taxon>
        <taxon>Agaricomycetes</taxon>
        <taxon>Agaricomycetidae</taxon>
        <taxon>Agaricales</taxon>
        <taxon>Schizophyllaceae</taxon>
        <taxon>Schizophyllum</taxon>
    </lineage>
</organism>
<dbReference type="Pfam" id="PF17109">
    <property type="entry name" value="Goodbye"/>
    <property type="match status" value="1"/>
</dbReference>
<evidence type="ECO:0000256" key="1">
    <source>
        <dbReference type="SAM" id="MobiDB-lite"/>
    </source>
</evidence>
<evidence type="ECO:0000259" key="2">
    <source>
        <dbReference type="Pfam" id="PF17109"/>
    </source>
</evidence>
<name>D8QJ22_SCHCM</name>
<dbReference type="Proteomes" id="UP000007431">
    <property type="component" value="Unassembled WGS sequence"/>
</dbReference>
<protein>
    <recommendedName>
        <fullName evidence="2">Fungal STAND N-terminal Goodbye domain-containing protein</fullName>
    </recommendedName>
</protein>
<dbReference type="HOGENOM" id="CLU_458673_0_0_1"/>
<dbReference type="KEGG" id="scm:SCHCO_02556014"/>
<gene>
    <name evidence="3" type="ORF">SCHCODRAFT_113533</name>
</gene>
<feature type="compositionally biased region" description="Polar residues" evidence="1">
    <location>
        <begin position="31"/>
        <end position="46"/>
    </location>
</feature>
<dbReference type="AlphaFoldDB" id="D8QJ22"/>
<feature type="domain" description="Fungal STAND N-terminal Goodbye" evidence="2">
    <location>
        <begin position="86"/>
        <end position="184"/>
    </location>
</feature>